<gene>
    <name evidence="1" type="ORF">LCGC14_1347050</name>
</gene>
<sequence>MKFRKKPVIVEAEQWFPQPEDTDELPQAGVFTQYCNWQAGGVAHYVTTVHGQKAFLESGDWVVREPDGVHYYPVKPDIFADTYEPVEEECG</sequence>
<protein>
    <recommendedName>
        <fullName evidence="2">Phage protein</fullName>
    </recommendedName>
</protein>
<proteinExistence type="predicted"/>
<evidence type="ECO:0000313" key="1">
    <source>
        <dbReference type="EMBL" id="KKM79718.1"/>
    </source>
</evidence>
<evidence type="ECO:0008006" key="2">
    <source>
        <dbReference type="Google" id="ProtNLM"/>
    </source>
</evidence>
<organism evidence="1">
    <name type="scientific">marine sediment metagenome</name>
    <dbReference type="NCBI Taxonomy" id="412755"/>
    <lineage>
        <taxon>unclassified sequences</taxon>
        <taxon>metagenomes</taxon>
        <taxon>ecological metagenomes</taxon>
    </lineage>
</organism>
<comment type="caution">
    <text evidence="1">The sequence shown here is derived from an EMBL/GenBank/DDBJ whole genome shotgun (WGS) entry which is preliminary data.</text>
</comment>
<dbReference type="AlphaFoldDB" id="A0A0F9KCK2"/>
<accession>A0A0F9KCK2</accession>
<dbReference type="EMBL" id="LAZR01008296">
    <property type="protein sequence ID" value="KKM79718.1"/>
    <property type="molecule type" value="Genomic_DNA"/>
</dbReference>
<reference evidence="1" key="1">
    <citation type="journal article" date="2015" name="Nature">
        <title>Complex archaea that bridge the gap between prokaryotes and eukaryotes.</title>
        <authorList>
            <person name="Spang A."/>
            <person name="Saw J.H."/>
            <person name="Jorgensen S.L."/>
            <person name="Zaremba-Niedzwiedzka K."/>
            <person name="Martijn J."/>
            <person name="Lind A.E."/>
            <person name="van Eijk R."/>
            <person name="Schleper C."/>
            <person name="Guy L."/>
            <person name="Ettema T.J."/>
        </authorList>
    </citation>
    <scope>NUCLEOTIDE SEQUENCE</scope>
</reference>
<name>A0A0F9KCK2_9ZZZZ</name>